<evidence type="ECO:0000313" key="2">
    <source>
        <dbReference type="Proteomes" id="UP000030949"/>
    </source>
</evidence>
<comment type="caution">
    <text evidence="1">The sequence shown here is derived from an EMBL/GenBank/DDBJ whole genome shotgun (WGS) entry which is preliminary data.</text>
</comment>
<name>A0A0B1Z9I1_9PSED</name>
<evidence type="ECO:0000313" key="1">
    <source>
        <dbReference type="EMBL" id="KHK66027.1"/>
    </source>
</evidence>
<proteinExistence type="predicted"/>
<dbReference type="EMBL" id="JQGJ01000002">
    <property type="protein sequence ID" value="KHK66027.1"/>
    <property type="molecule type" value="Genomic_DNA"/>
</dbReference>
<gene>
    <name evidence="1" type="ORF">JZ00_04410</name>
</gene>
<accession>A0A0B1Z9I1</accession>
<reference evidence="2" key="1">
    <citation type="submission" date="2015-03" db="EMBL/GenBank/DDBJ databases">
        <title>Pseudomonas frederiksbergensis hydrocarbon degrader.</title>
        <authorList>
            <person name="Brown L.M."/>
            <person name="Ruiz O.N."/>
            <person name="Mueller S."/>
            <person name="Gunasekera T.S."/>
        </authorList>
    </citation>
    <scope>NUCLEOTIDE SEQUENCE [LARGE SCALE GENOMIC DNA]</scope>
    <source>
        <strain evidence="2">SI8</strain>
    </source>
</reference>
<organism evidence="1 2">
    <name type="scientific">Pseudomonas frederiksbergensis</name>
    <dbReference type="NCBI Taxonomy" id="104087"/>
    <lineage>
        <taxon>Bacteria</taxon>
        <taxon>Pseudomonadati</taxon>
        <taxon>Pseudomonadota</taxon>
        <taxon>Gammaproteobacteria</taxon>
        <taxon>Pseudomonadales</taxon>
        <taxon>Pseudomonadaceae</taxon>
        <taxon>Pseudomonas</taxon>
    </lineage>
</organism>
<sequence>MKNPRPLFLVEFAFNQATCHLDAHAEHRLGDLDMLALKEHLGILGEVQGNQRTLIFSPAQLNATIRKFDNF</sequence>
<protein>
    <submittedName>
        <fullName evidence="1">Uncharacterized protein</fullName>
    </submittedName>
</protein>
<dbReference type="Proteomes" id="UP000030949">
    <property type="component" value="Unassembled WGS sequence"/>
</dbReference>
<dbReference type="AlphaFoldDB" id="A0A0B1Z9I1"/>